<feature type="region of interest" description="Disordered" evidence="1">
    <location>
        <begin position="126"/>
        <end position="157"/>
    </location>
</feature>
<dbReference type="Proteomes" id="UP001629113">
    <property type="component" value="Unassembled WGS sequence"/>
</dbReference>
<feature type="signal peptide" evidence="2">
    <location>
        <begin position="1"/>
        <end position="19"/>
    </location>
</feature>
<dbReference type="EMBL" id="JBFCZG010000008">
    <property type="protein sequence ID" value="KAL3418788.1"/>
    <property type="molecule type" value="Genomic_DNA"/>
</dbReference>
<protein>
    <submittedName>
        <fullName evidence="3">Uncharacterized protein</fullName>
    </submittedName>
</protein>
<evidence type="ECO:0000256" key="1">
    <source>
        <dbReference type="SAM" id="MobiDB-lite"/>
    </source>
</evidence>
<feature type="chain" id="PRO_5046069234" evidence="2">
    <location>
        <begin position="20"/>
        <end position="308"/>
    </location>
</feature>
<dbReference type="InterPro" id="IPR021476">
    <property type="entry name" value="Egh16-like"/>
</dbReference>
<evidence type="ECO:0000313" key="4">
    <source>
        <dbReference type="Proteomes" id="UP001629113"/>
    </source>
</evidence>
<proteinExistence type="predicted"/>
<sequence length="308" mass="31452">MQYSSTLLVVAFTITRVLAHGVVTEVQGANGVTMPGLSVVDGTPRDCPTARCGAQSDTAIIRKNELGTTKASALGRTTGSGPIDATKMMAVFMDGAAGNTTAVKEARALHFAAMKKRQLFGGANKAAAGTKTPAGTTETGVQAATGQGASSGLPTTNAAGEIDMTLHQINQDGAGPFKAKIDGTSGGTDVTAFEDAEVTQNVPGIVAGLSAATNMDFKMTVAMPAGMTCNGQVGDATNVCVGMVANSAAAGPFGGAYAFTQSTAARKRAIQYRLRKRNLAKALGRRQTEDEIDVDELEELIALEDGTS</sequence>
<feature type="compositionally biased region" description="Low complexity" evidence="1">
    <location>
        <begin position="126"/>
        <end position="140"/>
    </location>
</feature>
<dbReference type="PANTHER" id="PTHR34618:SF1">
    <property type="entry name" value="SECRETED PROTEIN"/>
    <property type="match status" value="1"/>
</dbReference>
<keyword evidence="2" id="KW-0732">Signal</keyword>
<dbReference type="PANTHER" id="PTHR34618">
    <property type="entry name" value="SURFACE PROTEIN MAS1, PUTATIVE-RELATED"/>
    <property type="match status" value="1"/>
</dbReference>
<feature type="compositionally biased region" description="Polar residues" evidence="1">
    <location>
        <begin position="142"/>
        <end position="157"/>
    </location>
</feature>
<name>A0ABR4P656_9HELO</name>
<accession>A0ABR4P656</accession>
<evidence type="ECO:0000313" key="3">
    <source>
        <dbReference type="EMBL" id="KAL3418788.1"/>
    </source>
</evidence>
<gene>
    <name evidence="3" type="ORF">PVAG01_09009</name>
</gene>
<comment type="caution">
    <text evidence="3">The sequence shown here is derived from an EMBL/GenBank/DDBJ whole genome shotgun (WGS) entry which is preliminary data.</text>
</comment>
<reference evidence="3 4" key="1">
    <citation type="submission" date="2024-06" db="EMBL/GenBank/DDBJ databases">
        <title>Complete genome of Phlyctema vagabunda strain 19-DSS-EL-015.</title>
        <authorList>
            <person name="Fiorenzani C."/>
        </authorList>
    </citation>
    <scope>NUCLEOTIDE SEQUENCE [LARGE SCALE GENOMIC DNA]</scope>
    <source>
        <strain evidence="3 4">19-DSS-EL-015</strain>
    </source>
</reference>
<dbReference type="Pfam" id="PF11327">
    <property type="entry name" value="Egh16-like"/>
    <property type="match status" value="1"/>
</dbReference>
<evidence type="ECO:0000256" key="2">
    <source>
        <dbReference type="SAM" id="SignalP"/>
    </source>
</evidence>
<organism evidence="3 4">
    <name type="scientific">Phlyctema vagabunda</name>
    <dbReference type="NCBI Taxonomy" id="108571"/>
    <lineage>
        <taxon>Eukaryota</taxon>
        <taxon>Fungi</taxon>
        <taxon>Dikarya</taxon>
        <taxon>Ascomycota</taxon>
        <taxon>Pezizomycotina</taxon>
        <taxon>Leotiomycetes</taxon>
        <taxon>Helotiales</taxon>
        <taxon>Dermateaceae</taxon>
        <taxon>Phlyctema</taxon>
    </lineage>
</organism>
<keyword evidence="4" id="KW-1185">Reference proteome</keyword>